<gene>
    <name evidence="3" type="ORF">ABID19_005425</name>
</gene>
<dbReference type="PROSITE" id="PS50983">
    <property type="entry name" value="FE_B12_PBP"/>
    <property type="match status" value="1"/>
</dbReference>
<evidence type="ECO:0000313" key="3">
    <source>
        <dbReference type="EMBL" id="MET3582366.1"/>
    </source>
</evidence>
<feature type="signal peptide" evidence="1">
    <location>
        <begin position="1"/>
        <end position="19"/>
    </location>
</feature>
<keyword evidence="1" id="KW-0732">Signal</keyword>
<dbReference type="Proteomes" id="UP001549204">
    <property type="component" value="Unassembled WGS sequence"/>
</dbReference>
<proteinExistence type="predicted"/>
<dbReference type="Gene3D" id="3.40.50.1980">
    <property type="entry name" value="Nitrogenase molybdenum iron protein domain"/>
    <property type="match status" value="2"/>
</dbReference>
<dbReference type="InterPro" id="IPR002491">
    <property type="entry name" value="ABC_transptr_periplasmic_BD"/>
</dbReference>
<dbReference type="SUPFAM" id="SSF53807">
    <property type="entry name" value="Helical backbone' metal receptor"/>
    <property type="match status" value="1"/>
</dbReference>
<dbReference type="InterPro" id="IPR050902">
    <property type="entry name" value="ABC_Transporter_SBP"/>
</dbReference>
<dbReference type="CDD" id="cd01148">
    <property type="entry name" value="TroA_a"/>
    <property type="match status" value="1"/>
</dbReference>
<dbReference type="EMBL" id="JBEPMC010000011">
    <property type="protein sequence ID" value="MET3582366.1"/>
    <property type="molecule type" value="Genomic_DNA"/>
</dbReference>
<reference evidence="3 4" key="1">
    <citation type="submission" date="2024-06" db="EMBL/GenBank/DDBJ databases">
        <title>Genomic Encyclopedia of Type Strains, Phase IV (KMG-IV): sequencing the most valuable type-strain genomes for metagenomic binning, comparative biology and taxonomic classification.</title>
        <authorList>
            <person name="Goeker M."/>
        </authorList>
    </citation>
    <scope>NUCLEOTIDE SEQUENCE [LARGE SCALE GENOMIC DNA]</scope>
    <source>
        <strain evidence="3 4">DSM 100022</strain>
    </source>
</reference>
<feature type="domain" description="Fe/B12 periplasmic-binding" evidence="2">
    <location>
        <begin position="46"/>
        <end position="321"/>
    </location>
</feature>
<feature type="chain" id="PRO_5045256707" evidence="1">
    <location>
        <begin position="20"/>
        <end position="322"/>
    </location>
</feature>
<name>A0ABV2GVN7_9HYPH</name>
<evidence type="ECO:0000256" key="1">
    <source>
        <dbReference type="SAM" id="SignalP"/>
    </source>
</evidence>
<evidence type="ECO:0000259" key="2">
    <source>
        <dbReference type="PROSITE" id="PS50983"/>
    </source>
</evidence>
<keyword evidence="4" id="KW-1185">Reference proteome</keyword>
<protein>
    <submittedName>
        <fullName evidence="3">Iron complex transport system substrate-binding protein</fullName>
    </submittedName>
</protein>
<evidence type="ECO:0000313" key="4">
    <source>
        <dbReference type="Proteomes" id="UP001549204"/>
    </source>
</evidence>
<organism evidence="3 4">
    <name type="scientific">Mesorhizobium robiniae</name>
    <dbReference type="NCBI Taxonomy" id="559315"/>
    <lineage>
        <taxon>Bacteria</taxon>
        <taxon>Pseudomonadati</taxon>
        <taxon>Pseudomonadota</taxon>
        <taxon>Alphaproteobacteria</taxon>
        <taxon>Hyphomicrobiales</taxon>
        <taxon>Phyllobacteriaceae</taxon>
        <taxon>Mesorhizobium</taxon>
    </lineage>
</organism>
<dbReference type="PANTHER" id="PTHR30535">
    <property type="entry name" value="VITAMIN B12-BINDING PROTEIN"/>
    <property type="match status" value="1"/>
</dbReference>
<sequence length="322" mass="34968">MKRLALSFASLLLAQTALAFPVTAFAFPVTVDSCGTPLTFDAAPKRAVIQDLNMAEMAFALGLQPSIVGLTGITGWYKVGPEFKAEQGSIPELAPKYPTLENLVAVEPDFFFAGWYYGMKPGGEVTPDTLAPHGIKTLVLTESCVHLDNNRPAASMDLLYGDVEKLGRIFDKEAKAKKLVSDWKAQLADITAKVGDHKGTRVFLYDSGEDKPFTSGKFAIPSAMIAAAGGDNIMADMQTSWGNTDWETVASRNPQFLVLLDYQEGGGYRKLLDFLKAHPAMKETDAVKNERFVALRYAELTPGPANIEAIGKIARAMHPEAF</sequence>
<comment type="caution">
    <text evidence="3">The sequence shown here is derived from an EMBL/GenBank/DDBJ whole genome shotgun (WGS) entry which is preliminary data.</text>
</comment>
<dbReference type="PANTHER" id="PTHR30535:SF7">
    <property type="entry name" value="IRON(III) DICITRATE-BINDING PROTEIN"/>
    <property type="match status" value="1"/>
</dbReference>
<dbReference type="Pfam" id="PF01497">
    <property type="entry name" value="Peripla_BP_2"/>
    <property type="match status" value="1"/>
</dbReference>
<accession>A0ABV2GVN7</accession>